<feature type="binding site" evidence="9">
    <location>
        <position position="197"/>
    </location>
    <ligand>
        <name>alpha-D-glucose 1-phosphate</name>
        <dbReference type="ChEBI" id="CHEBI:58601"/>
    </ligand>
</feature>
<feature type="domain" description="Nucleotidyl transferase" evidence="10">
    <location>
        <begin position="8"/>
        <end position="277"/>
    </location>
</feature>
<comment type="subunit">
    <text evidence="9">Homotetramer.</text>
</comment>
<dbReference type="InterPro" id="IPR011831">
    <property type="entry name" value="ADP-Glc_PPase"/>
</dbReference>
<keyword evidence="5 9" id="KW-0547">Nucleotide-binding</keyword>
<keyword evidence="2 9" id="KW-0321">Glycogen metabolism</keyword>
<feature type="domain" description="Glucose-1-phosphate adenylyltransferase/Bifunctional protein GlmU-like C-terminal hexapeptide" evidence="11">
    <location>
        <begin position="307"/>
        <end position="397"/>
    </location>
</feature>
<keyword evidence="3 9" id="KW-0808">Transferase</keyword>
<evidence type="ECO:0000256" key="2">
    <source>
        <dbReference type="ARBA" id="ARBA00022600"/>
    </source>
</evidence>
<dbReference type="SUPFAM" id="SSF51161">
    <property type="entry name" value="Trimeric LpxA-like enzymes"/>
    <property type="match status" value="1"/>
</dbReference>
<feature type="binding site" evidence="9">
    <location>
        <begin position="179"/>
        <end position="180"/>
    </location>
    <ligand>
        <name>alpha-D-glucose 1-phosphate</name>
        <dbReference type="ChEBI" id="CHEBI:58601"/>
    </ligand>
</feature>
<feature type="binding site" evidence="9">
    <location>
        <position position="99"/>
    </location>
    <ligand>
        <name>alpha-D-glucose 1-phosphate</name>
        <dbReference type="ChEBI" id="CHEBI:58601"/>
    </ligand>
</feature>
<reference evidence="12 13" key="1">
    <citation type="submission" date="2017-03" db="EMBL/GenBank/DDBJ databases">
        <authorList>
            <person name="Afonso C.L."/>
            <person name="Miller P.J."/>
            <person name="Scott M.A."/>
            <person name="Spackman E."/>
            <person name="Goraichik I."/>
            <person name="Dimitrov K.M."/>
            <person name="Suarez D.L."/>
            <person name="Swayne D.E."/>
        </authorList>
    </citation>
    <scope>NUCLEOTIDE SEQUENCE [LARGE SCALE GENOMIC DNA]</scope>
    <source>
        <strain evidence="12">Genome sequencing of Nitrospira japonica strain NJ11</strain>
    </source>
</reference>
<keyword evidence="6 9" id="KW-0067">ATP-binding</keyword>
<accession>A0A1W1I3F2</accession>
<dbReference type="PANTHER" id="PTHR43523:SF2">
    <property type="entry name" value="GLUCOSE-1-PHOSPHATE ADENYLYLTRANSFERASE"/>
    <property type="match status" value="1"/>
</dbReference>
<evidence type="ECO:0000256" key="4">
    <source>
        <dbReference type="ARBA" id="ARBA00022695"/>
    </source>
</evidence>
<evidence type="ECO:0000313" key="12">
    <source>
        <dbReference type="EMBL" id="SLM47373.1"/>
    </source>
</evidence>
<dbReference type="SUPFAM" id="SSF53448">
    <property type="entry name" value="Nucleotide-diphospho-sugar transferases"/>
    <property type="match status" value="1"/>
</dbReference>
<dbReference type="InterPro" id="IPR056818">
    <property type="entry name" value="GlmU/GlgC-like_hexapep"/>
</dbReference>
<sequence>MKSTRVLGMIMAGGKGSRLLPLTEVRSKPAVPFGGTYRIVDFVLSNFVNSGITALHVLVQYRSQSLIEHLRNAWQIGGRSKDNFVSVVPPQMRAREGWYEGTADAIYQNLNLIADFRPDIIAVFGADHIYRMDIGQMVRRHLETEADVTVAVLPVPVKEATGFGIVETEESGRVVGFQEKPAHPKPMPTRSDYALSSMGNYLFNTETLVPLLKRDASRQGPHDFGRNIVPDLLANYVVHAYDLSCNDIPGLRPYEEHAYWRDVGTLDAYWQANMDLLGETPILDLRNADWPIVSGRYDGPLPSLIRSRIDDSMIGQSSQCVDAEIRRSVIGRGVRIERGARIEECVLLDDVHVGPHTRLRRVIADRGAVIPGQTRLGYERERDAAHFHVSESGLVVVPHPSIDMEPGSLRRAS</sequence>
<evidence type="ECO:0000256" key="1">
    <source>
        <dbReference type="ARBA" id="ARBA00010443"/>
    </source>
</evidence>
<dbReference type="STRING" id="1325564.NSJP_1201"/>
<dbReference type="CDD" id="cd04651">
    <property type="entry name" value="LbH_G1P_AT_C"/>
    <property type="match status" value="1"/>
</dbReference>
<dbReference type="PANTHER" id="PTHR43523">
    <property type="entry name" value="GLUCOSE-1-PHOSPHATE ADENYLYLTRANSFERASE-RELATED"/>
    <property type="match status" value="1"/>
</dbReference>
<dbReference type="HAMAP" id="MF_00624">
    <property type="entry name" value="GlgC"/>
    <property type="match status" value="1"/>
</dbReference>
<dbReference type="PROSITE" id="PS00808">
    <property type="entry name" value="ADP_GLC_PYROPHOSPH_1"/>
    <property type="match status" value="1"/>
</dbReference>
<dbReference type="GO" id="GO:0005978">
    <property type="term" value="P:glycogen biosynthetic process"/>
    <property type="evidence" value="ECO:0007669"/>
    <property type="project" value="UniProtKB-UniRule"/>
</dbReference>
<dbReference type="UniPathway" id="UPA00164"/>
<dbReference type="GO" id="GO:0008878">
    <property type="term" value="F:glucose-1-phosphate adenylyltransferase activity"/>
    <property type="evidence" value="ECO:0007669"/>
    <property type="project" value="UniProtKB-UniRule"/>
</dbReference>
<evidence type="ECO:0000256" key="8">
    <source>
        <dbReference type="ARBA" id="ARBA00023277"/>
    </source>
</evidence>
<dbReference type="EMBL" id="LT828648">
    <property type="protein sequence ID" value="SLM47373.1"/>
    <property type="molecule type" value="Genomic_DNA"/>
</dbReference>
<evidence type="ECO:0000313" key="13">
    <source>
        <dbReference type="Proteomes" id="UP000192042"/>
    </source>
</evidence>
<feature type="site" description="Could play a key role in the communication between the regulatory and the substrate sites" evidence="9">
    <location>
        <position position="98"/>
    </location>
</feature>
<dbReference type="KEGG" id="nja:NSJP_1201"/>
<dbReference type="CDD" id="cd02508">
    <property type="entry name" value="ADP_Glucose_PP"/>
    <property type="match status" value="1"/>
</dbReference>
<evidence type="ECO:0000256" key="5">
    <source>
        <dbReference type="ARBA" id="ARBA00022741"/>
    </source>
</evidence>
<dbReference type="Proteomes" id="UP000192042">
    <property type="component" value="Chromosome I"/>
</dbReference>
<keyword evidence="4 9" id="KW-0548">Nucleotidyltransferase</keyword>
<dbReference type="Gene3D" id="2.160.10.10">
    <property type="entry name" value="Hexapeptide repeat proteins"/>
    <property type="match status" value="1"/>
</dbReference>
<protein>
    <recommendedName>
        <fullName evidence="9">Glucose-1-phosphate adenylyltransferase</fullName>
        <ecNumber evidence="9">2.7.7.27</ecNumber>
    </recommendedName>
    <alternativeName>
        <fullName evidence="9">ADP-glucose pyrophosphorylase</fullName>
        <shortName evidence="9">ADPGlc PPase</shortName>
    </alternativeName>
    <alternativeName>
        <fullName evidence="9">ADP-glucose synthase</fullName>
    </alternativeName>
</protein>
<keyword evidence="8 9" id="KW-0119">Carbohydrate metabolism</keyword>
<dbReference type="InterPro" id="IPR029044">
    <property type="entry name" value="Nucleotide-diphossugar_trans"/>
</dbReference>
<evidence type="ECO:0000256" key="7">
    <source>
        <dbReference type="ARBA" id="ARBA00023056"/>
    </source>
</evidence>
<dbReference type="AlphaFoldDB" id="A0A1W1I3F2"/>
<dbReference type="Gene3D" id="3.90.550.10">
    <property type="entry name" value="Spore Coat Polysaccharide Biosynthesis Protein SpsA, Chain A"/>
    <property type="match status" value="1"/>
</dbReference>
<dbReference type="InterPro" id="IPR005835">
    <property type="entry name" value="NTP_transferase_dom"/>
</dbReference>
<evidence type="ECO:0000259" key="10">
    <source>
        <dbReference type="Pfam" id="PF00483"/>
    </source>
</evidence>
<feature type="binding site" evidence="9">
    <location>
        <position position="164"/>
    </location>
    <ligand>
        <name>alpha-D-glucose 1-phosphate</name>
        <dbReference type="ChEBI" id="CHEBI:58601"/>
    </ligand>
</feature>
<evidence type="ECO:0000259" key="11">
    <source>
        <dbReference type="Pfam" id="PF24894"/>
    </source>
</evidence>
<evidence type="ECO:0000256" key="6">
    <source>
        <dbReference type="ARBA" id="ARBA00022840"/>
    </source>
</evidence>
<feature type="site" description="Could play a key role in the communication between the regulatory and the substrate sites" evidence="9">
    <location>
        <position position="60"/>
    </location>
</feature>
<keyword evidence="13" id="KW-1185">Reference proteome</keyword>
<dbReference type="InterPro" id="IPR023049">
    <property type="entry name" value="GlgC_bac"/>
</dbReference>
<dbReference type="OrthoDB" id="9801810at2"/>
<dbReference type="GO" id="GO:0005524">
    <property type="term" value="F:ATP binding"/>
    <property type="evidence" value="ECO:0007669"/>
    <property type="project" value="UniProtKB-KW"/>
</dbReference>
<comment type="pathway">
    <text evidence="9">Glycan biosynthesis; glycogen biosynthesis.</text>
</comment>
<keyword evidence="7 9" id="KW-0320">Glycogen biosynthesis</keyword>
<dbReference type="Pfam" id="PF24894">
    <property type="entry name" value="Hexapep_GlmU"/>
    <property type="match status" value="1"/>
</dbReference>
<proteinExistence type="inferred from homology"/>
<dbReference type="RefSeq" id="WP_080885921.1">
    <property type="nucleotide sequence ID" value="NZ_LT828648.1"/>
</dbReference>
<name>A0A1W1I3F2_9BACT</name>
<comment type="function">
    <text evidence="9">Involved in the biosynthesis of ADP-glucose, a building block required for the elongation reactions to produce glycogen. Catalyzes the reaction between ATP and alpha-D-glucose 1-phosphate (G1P) to produce pyrophosphate and ADP-Glc.</text>
</comment>
<comment type="similarity">
    <text evidence="1 9">Belongs to the bacterial/plant glucose-1-phosphate adenylyltransferase family.</text>
</comment>
<comment type="catalytic activity">
    <reaction evidence="9">
        <text>alpha-D-glucose 1-phosphate + ATP + H(+) = ADP-alpha-D-glucose + diphosphate</text>
        <dbReference type="Rhea" id="RHEA:12120"/>
        <dbReference type="ChEBI" id="CHEBI:15378"/>
        <dbReference type="ChEBI" id="CHEBI:30616"/>
        <dbReference type="ChEBI" id="CHEBI:33019"/>
        <dbReference type="ChEBI" id="CHEBI:57498"/>
        <dbReference type="ChEBI" id="CHEBI:58601"/>
        <dbReference type="EC" id="2.7.7.27"/>
    </reaction>
</comment>
<gene>
    <name evidence="9 12" type="primary">glgC</name>
    <name evidence="12" type="ORF">NSJP_1201</name>
</gene>
<dbReference type="Pfam" id="PF00483">
    <property type="entry name" value="NTP_transferase"/>
    <property type="match status" value="1"/>
</dbReference>
<dbReference type="InterPro" id="IPR011004">
    <property type="entry name" value="Trimer_LpxA-like_sf"/>
</dbReference>
<evidence type="ECO:0000256" key="9">
    <source>
        <dbReference type="HAMAP-Rule" id="MF_00624"/>
    </source>
</evidence>
<dbReference type="EC" id="2.7.7.27" evidence="9"/>
<evidence type="ECO:0000256" key="3">
    <source>
        <dbReference type="ARBA" id="ARBA00022679"/>
    </source>
</evidence>
<dbReference type="InterPro" id="IPR005836">
    <property type="entry name" value="ADP_Glu_pyroP_CS"/>
</dbReference>
<dbReference type="PROSITE" id="PS00809">
    <property type="entry name" value="ADP_GLC_PYROPHOSPH_2"/>
    <property type="match status" value="1"/>
</dbReference>
<organism evidence="12 13">
    <name type="scientific">Nitrospira japonica</name>
    <dbReference type="NCBI Taxonomy" id="1325564"/>
    <lineage>
        <taxon>Bacteria</taxon>
        <taxon>Pseudomonadati</taxon>
        <taxon>Nitrospirota</taxon>
        <taxon>Nitrospiria</taxon>
        <taxon>Nitrospirales</taxon>
        <taxon>Nitrospiraceae</taxon>
        <taxon>Nitrospira</taxon>
    </lineage>
</organism>
<dbReference type="NCBIfam" id="NF002023">
    <property type="entry name" value="PRK00844.1"/>
    <property type="match status" value="1"/>
</dbReference>